<accession>A0A0W8EAI7</accession>
<gene>
    <name evidence="2" type="ORF">ASZ90_016925</name>
</gene>
<sequence>MPIETRELTPAEFPLAEKIWEQYRGQKANPKTERIFGVFENGKLASTARFTRHPDGNEMDCVFSPDDYRGKGYARKAVQALVDACGKEKIHIHSTIVLISFYKTFGWTPIPEALLPKSIRERFIFCFGEMEGCNVCPMVREGTR</sequence>
<evidence type="ECO:0000259" key="1">
    <source>
        <dbReference type="PROSITE" id="PS51186"/>
    </source>
</evidence>
<dbReference type="PROSITE" id="PS51186">
    <property type="entry name" value="GNAT"/>
    <property type="match status" value="1"/>
</dbReference>
<dbReference type="AlphaFoldDB" id="A0A0W8EAI7"/>
<dbReference type="InterPro" id="IPR016181">
    <property type="entry name" value="Acyl_CoA_acyltransferase"/>
</dbReference>
<dbReference type="SUPFAM" id="SSF55729">
    <property type="entry name" value="Acyl-CoA N-acyltransferases (Nat)"/>
    <property type="match status" value="1"/>
</dbReference>
<protein>
    <recommendedName>
        <fullName evidence="1">N-acetyltransferase domain-containing protein</fullName>
    </recommendedName>
</protein>
<dbReference type="EMBL" id="LNQE01001790">
    <property type="protein sequence ID" value="KUG05642.1"/>
    <property type="molecule type" value="Genomic_DNA"/>
</dbReference>
<dbReference type="Gene3D" id="3.40.630.30">
    <property type="match status" value="1"/>
</dbReference>
<comment type="caution">
    <text evidence="2">The sequence shown here is derived from an EMBL/GenBank/DDBJ whole genome shotgun (WGS) entry which is preliminary data.</text>
</comment>
<dbReference type="InterPro" id="IPR000182">
    <property type="entry name" value="GNAT_dom"/>
</dbReference>
<dbReference type="CDD" id="cd04301">
    <property type="entry name" value="NAT_SF"/>
    <property type="match status" value="1"/>
</dbReference>
<evidence type="ECO:0000313" key="2">
    <source>
        <dbReference type="EMBL" id="KUG05642.1"/>
    </source>
</evidence>
<organism evidence="2">
    <name type="scientific">hydrocarbon metagenome</name>
    <dbReference type="NCBI Taxonomy" id="938273"/>
    <lineage>
        <taxon>unclassified sequences</taxon>
        <taxon>metagenomes</taxon>
        <taxon>ecological metagenomes</taxon>
    </lineage>
</organism>
<proteinExistence type="predicted"/>
<feature type="domain" description="N-acetyltransferase" evidence="1">
    <location>
        <begin position="3"/>
        <end position="129"/>
    </location>
</feature>
<reference evidence="2" key="1">
    <citation type="journal article" date="2015" name="Proc. Natl. Acad. Sci. U.S.A.">
        <title>Networks of energetic and metabolic interactions define dynamics in microbial communities.</title>
        <authorList>
            <person name="Embree M."/>
            <person name="Liu J.K."/>
            <person name="Al-Bassam M.M."/>
            <person name="Zengler K."/>
        </authorList>
    </citation>
    <scope>NUCLEOTIDE SEQUENCE</scope>
</reference>
<dbReference type="Pfam" id="PF00583">
    <property type="entry name" value="Acetyltransf_1"/>
    <property type="match status" value="1"/>
</dbReference>
<name>A0A0W8EAI7_9ZZZZ</name>
<dbReference type="GO" id="GO:0016747">
    <property type="term" value="F:acyltransferase activity, transferring groups other than amino-acyl groups"/>
    <property type="evidence" value="ECO:0007669"/>
    <property type="project" value="InterPro"/>
</dbReference>